<proteinExistence type="predicted"/>
<accession>A0A6J4Q3K5</accession>
<feature type="non-terminal residue" evidence="1">
    <location>
        <position position="28"/>
    </location>
</feature>
<gene>
    <name evidence="1" type="ORF">AVDCRST_MAG01-01-2811</name>
</gene>
<protein>
    <submittedName>
        <fullName evidence="1">Uncharacterized protein</fullName>
    </submittedName>
</protein>
<dbReference type="AlphaFoldDB" id="A0A6J4Q3K5"/>
<name>A0A6J4Q3K5_9ACTN</name>
<dbReference type="EMBL" id="CADCUW010000376">
    <property type="protein sequence ID" value="CAA9429332.1"/>
    <property type="molecule type" value="Genomic_DNA"/>
</dbReference>
<evidence type="ECO:0000313" key="1">
    <source>
        <dbReference type="EMBL" id="CAA9429332.1"/>
    </source>
</evidence>
<reference evidence="1" key="1">
    <citation type="submission" date="2020-02" db="EMBL/GenBank/DDBJ databases">
        <authorList>
            <person name="Meier V. D."/>
        </authorList>
    </citation>
    <scope>NUCLEOTIDE SEQUENCE</scope>
    <source>
        <strain evidence="1">AVDCRST_MAG01</strain>
    </source>
</reference>
<sequence>MILVSVGPTAGALIAPPVVRELAAAGHE</sequence>
<organism evidence="1">
    <name type="scientific">uncultured Rubrobacteraceae bacterium</name>
    <dbReference type="NCBI Taxonomy" id="349277"/>
    <lineage>
        <taxon>Bacteria</taxon>
        <taxon>Bacillati</taxon>
        <taxon>Actinomycetota</taxon>
        <taxon>Rubrobacteria</taxon>
        <taxon>Rubrobacterales</taxon>
        <taxon>Rubrobacteraceae</taxon>
        <taxon>environmental samples</taxon>
    </lineage>
</organism>